<evidence type="ECO:0000256" key="6">
    <source>
        <dbReference type="ARBA" id="ARBA00022989"/>
    </source>
</evidence>
<proteinExistence type="inferred from homology"/>
<comment type="caution">
    <text evidence="11">The sequence shown here is derived from an EMBL/GenBank/DDBJ whole genome shotgun (WGS) entry which is preliminary data.</text>
</comment>
<protein>
    <recommendedName>
        <fullName evidence="9">Cell division protein FtsQ</fullName>
    </recommendedName>
</protein>
<gene>
    <name evidence="9" type="primary">ftsQ</name>
    <name evidence="11" type="ORF">C7N83_06570</name>
</gene>
<dbReference type="RefSeq" id="WP_106741491.1">
    <property type="nucleotide sequence ID" value="NZ_PXYY01000033.1"/>
</dbReference>
<evidence type="ECO:0000256" key="7">
    <source>
        <dbReference type="ARBA" id="ARBA00023136"/>
    </source>
</evidence>
<dbReference type="EMBL" id="PXYY01000033">
    <property type="protein sequence ID" value="PSJ80373.1"/>
    <property type="molecule type" value="Genomic_DNA"/>
</dbReference>
<dbReference type="InterPro" id="IPR026579">
    <property type="entry name" value="FtsQ"/>
</dbReference>
<evidence type="ECO:0000256" key="9">
    <source>
        <dbReference type="HAMAP-Rule" id="MF_00911"/>
    </source>
</evidence>
<comment type="subcellular location">
    <subcellularLocation>
        <location evidence="9">Cell inner membrane</location>
        <topology evidence="9">Single-pass type II membrane protein</topology>
    </subcellularLocation>
    <subcellularLocation>
        <location evidence="1">Membrane</location>
    </subcellularLocation>
    <text evidence="9">Localizes to the division septum.</text>
</comment>
<dbReference type="Pfam" id="PF08478">
    <property type="entry name" value="POTRA_1"/>
    <property type="match status" value="1"/>
</dbReference>
<sequence>MWDDTGALGRLTRWLSLLVVLLLIGAGVAWVYHSDHFPIKKVAIEGKLVHLDGKVLQTIAQKHLSGNIFRADMNAAQEAFQKLPWVDSALVRRRLPDAVEIHLTERIAVAQWKKSDLVDSKGNIFQATLDQDLPVFEGQPGTGKDMVRHYNEFAGILGARDLKMRELIYTPRSAWYIVLDNGITVRLGREHEIKRLQLFAEIWPSLLQKHRNRLSYVDMRYKDGFSVRYNQPLDEPSE</sequence>
<keyword evidence="3 9" id="KW-0997">Cell inner membrane</keyword>
<evidence type="ECO:0000313" key="11">
    <source>
        <dbReference type="EMBL" id="PSJ80373.1"/>
    </source>
</evidence>
<dbReference type="HAMAP" id="MF_00911">
    <property type="entry name" value="FtsQ_subfam"/>
    <property type="match status" value="1"/>
</dbReference>
<dbReference type="InterPro" id="IPR013685">
    <property type="entry name" value="POTRA_FtsQ_type"/>
</dbReference>
<keyword evidence="8 9" id="KW-0131">Cell cycle</keyword>
<dbReference type="GO" id="GO:0090529">
    <property type="term" value="P:cell septum assembly"/>
    <property type="evidence" value="ECO:0007669"/>
    <property type="project" value="InterPro"/>
</dbReference>
<feature type="domain" description="POTRA" evidence="10">
    <location>
        <begin position="37"/>
        <end position="106"/>
    </location>
</feature>
<dbReference type="Pfam" id="PF03799">
    <property type="entry name" value="FtsQ_DivIB_C"/>
    <property type="match status" value="1"/>
</dbReference>
<comment type="function">
    <text evidence="9">Essential cell division protein. May link together the upstream cell division proteins, which are predominantly cytoplasmic, with the downstream cell division proteins, which are predominantly periplasmic. May control correct divisome assembly.</text>
</comment>
<dbReference type="GO" id="GO:0005886">
    <property type="term" value="C:plasma membrane"/>
    <property type="evidence" value="ECO:0007669"/>
    <property type="project" value="UniProtKB-SubCell"/>
</dbReference>
<dbReference type="PANTHER" id="PTHR35851:SF1">
    <property type="entry name" value="CELL DIVISION PROTEIN FTSQ"/>
    <property type="match status" value="1"/>
</dbReference>
<dbReference type="InterPro" id="IPR034746">
    <property type="entry name" value="POTRA"/>
</dbReference>
<comment type="similarity">
    <text evidence="9">Belongs to the FtsQ/DivIB family. FtsQ subfamily.</text>
</comment>
<evidence type="ECO:0000256" key="4">
    <source>
        <dbReference type="ARBA" id="ARBA00022618"/>
    </source>
</evidence>
<keyword evidence="2 9" id="KW-1003">Cell membrane</keyword>
<dbReference type="Gene3D" id="3.10.20.310">
    <property type="entry name" value="membrane protein fhac"/>
    <property type="match status" value="1"/>
</dbReference>
<comment type="subunit">
    <text evidence="9">Part of a complex composed of FtsB, FtsL and FtsQ.</text>
</comment>
<dbReference type="AlphaFoldDB" id="A0A2P7U0E2"/>
<dbReference type="InterPro" id="IPR005548">
    <property type="entry name" value="Cell_div_FtsQ/DivIB_C"/>
</dbReference>
<keyword evidence="7 9" id="KW-0472">Membrane</keyword>
<evidence type="ECO:0000256" key="3">
    <source>
        <dbReference type="ARBA" id="ARBA00022519"/>
    </source>
</evidence>
<evidence type="ECO:0000256" key="5">
    <source>
        <dbReference type="ARBA" id="ARBA00022692"/>
    </source>
</evidence>
<reference evidence="11 12" key="1">
    <citation type="submission" date="2018-03" db="EMBL/GenBank/DDBJ databases">
        <title>Neisseria weixii sp. nov., isolated from the intestinal contents of Tibetan Plateau pika (Ochotona curzoniae) in Yushu, Qinghai Province, China.</title>
        <authorList>
            <person name="Gui Z."/>
        </authorList>
    </citation>
    <scope>NUCLEOTIDE SEQUENCE [LARGE SCALE GENOMIC DNA]</scope>
    <source>
        <strain evidence="11 12">ATCC 51483</strain>
    </source>
</reference>
<keyword evidence="6 9" id="KW-1133">Transmembrane helix</keyword>
<evidence type="ECO:0000259" key="10">
    <source>
        <dbReference type="PROSITE" id="PS51779"/>
    </source>
</evidence>
<keyword evidence="5 9" id="KW-0812">Transmembrane</keyword>
<accession>A0A2P7U0E2</accession>
<organism evidence="11 12">
    <name type="scientific">Neisseria iguanae</name>
    <dbReference type="NCBI Taxonomy" id="90242"/>
    <lineage>
        <taxon>Bacteria</taxon>
        <taxon>Pseudomonadati</taxon>
        <taxon>Pseudomonadota</taxon>
        <taxon>Betaproteobacteria</taxon>
        <taxon>Neisseriales</taxon>
        <taxon>Neisseriaceae</taxon>
        <taxon>Neisseria</taxon>
    </lineage>
</organism>
<evidence type="ECO:0000256" key="1">
    <source>
        <dbReference type="ARBA" id="ARBA00004370"/>
    </source>
</evidence>
<dbReference type="Proteomes" id="UP000241868">
    <property type="component" value="Unassembled WGS sequence"/>
</dbReference>
<feature type="transmembrane region" description="Helical" evidence="9">
    <location>
        <begin position="12"/>
        <end position="32"/>
    </location>
</feature>
<dbReference type="PANTHER" id="PTHR35851">
    <property type="entry name" value="CELL DIVISION PROTEIN FTSQ"/>
    <property type="match status" value="1"/>
</dbReference>
<keyword evidence="12" id="KW-1185">Reference proteome</keyword>
<dbReference type="GO" id="GO:0032153">
    <property type="term" value="C:cell division site"/>
    <property type="evidence" value="ECO:0007669"/>
    <property type="project" value="UniProtKB-UniRule"/>
</dbReference>
<dbReference type="Gene3D" id="3.40.50.11690">
    <property type="entry name" value="Cell division protein FtsQ/DivIB"/>
    <property type="match status" value="1"/>
</dbReference>
<evidence type="ECO:0000256" key="2">
    <source>
        <dbReference type="ARBA" id="ARBA00022475"/>
    </source>
</evidence>
<dbReference type="InterPro" id="IPR045335">
    <property type="entry name" value="FtsQ_C_sf"/>
</dbReference>
<evidence type="ECO:0000256" key="8">
    <source>
        <dbReference type="ARBA" id="ARBA00023306"/>
    </source>
</evidence>
<evidence type="ECO:0000313" key="12">
    <source>
        <dbReference type="Proteomes" id="UP000241868"/>
    </source>
</evidence>
<dbReference type="PROSITE" id="PS51779">
    <property type="entry name" value="POTRA"/>
    <property type="match status" value="1"/>
</dbReference>
<dbReference type="OrthoDB" id="9790370at2"/>
<keyword evidence="4 9" id="KW-0132">Cell division</keyword>
<name>A0A2P7U0E2_9NEIS</name>
<dbReference type="GO" id="GO:0043093">
    <property type="term" value="P:FtsZ-dependent cytokinesis"/>
    <property type="evidence" value="ECO:0007669"/>
    <property type="project" value="UniProtKB-UniRule"/>
</dbReference>